<evidence type="ECO:0000256" key="1">
    <source>
        <dbReference type="SAM" id="MobiDB-lite"/>
    </source>
</evidence>
<feature type="region of interest" description="Disordered" evidence="1">
    <location>
        <begin position="1"/>
        <end position="39"/>
    </location>
</feature>
<proteinExistence type="predicted"/>
<evidence type="ECO:0000313" key="2">
    <source>
        <dbReference type="EMBL" id="MBX53885.1"/>
    </source>
</evidence>
<sequence length="39" mass="4577">MQMLHPARAQKSKPNKKTMSNKEPKREELNIHSHTIIHS</sequence>
<dbReference type="EMBL" id="GGEC01073401">
    <property type="protein sequence ID" value="MBX53885.1"/>
    <property type="molecule type" value="Transcribed_RNA"/>
</dbReference>
<name>A0A2P2PGM2_RHIMU</name>
<accession>A0A2P2PGM2</accession>
<dbReference type="AlphaFoldDB" id="A0A2P2PGM2"/>
<feature type="compositionally biased region" description="Basic and acidic residues" evidence="1">
    <location>
        <begin position="20"/>
        <end position="31"/>
    </location>
</feature>
<reference evidence="2" key="1">
    <citation type="submission" date="2018-02" db="EMBL/GenBank/DDBJ databases">
        <title>Rhizophora mucronata_Transcriptome.</title>
        <authorList>
            <person name="Meera S.P."/>
            <person name="Sreeshan A."/>
            <person name="Augustine A."/>
        </authorList>
    </citation>
    <scope>NUCLEOTIDE SEQUENCE</scope>
    <source>
        <tissue evidence="2">Leaf</tissue>
    </source>
</reference>
<organism evidence="2">
    <name type="scientific">Rhizophora mucronata</name>
    <name type="common">Asiatic mangrove</name>
    <dbReference type="NCBI Taxonomy" id="61149"/>
    <lineage>
        <taxon>Eukaryota</taxon>
        <taxon>Viridiplantae</taxon>
        <taxon>Streptophyta</taxon>
        <taxon>Embryophyta</taxon>
        <taxon>Tracheophyta</taxon>
        <taxon>Spermatophyta</taxon>
        <taxon>Magnoliopsida</taxon>
        <taxon>eudicotyledons</taxon>
        <taxon>Gunneridae</taxon>
        <taxon>Pentapetalae</taxon>
        <taxon>rosids</taxon>
        <taxon>fabids</taxon>
        <taxon>Malpighiales</taxon>
        <taxon>Rhizophoraceae</taxon>
        <taxon>Rhizophora</taxon>
    </lineage>
</organism>
<protein>
    <submittedName>
        <fullName evidence="2">Uncharacterized protein</fullName>
    </submittedName>
</protein>